<proteinExistence type="predicted"/>
<feature type="transmembrane region" description="Helical" evidence="6">
    <location>
        <begin position="74"/>
        <end position="94"/>
    </location>
</feature>
<dbReference type="OrthoDB" id="261587at2"/>
<evidence type="ECO:0000256" key="3">
    <source>
        <dbReference type="ARBA" id="ARBA00022989"/>
    </source>
</evidence>
<organism evidence="7 8">
    <name type="scientific">Sphingomonas parapaucimobilis NBRC 15100</name>
    <dbReference type="NCBI Taxonomy" id="1219049"/>
    <lineage>
        <taxon>Bacteria</taxon>
        <taxon>Pseudomonadati</taxon>
        <taxon>Pseudomonadota</taxon>
        <taxon>Alphaproteobacteria</taxon>
        <taxon>Sphingomonadales</taxon>
        <taxon>Sphingomonadaceae</taxon>
        <taxon>Sphingomonas</taxon>
    </lineage>
</organism>
<feature type="transmembrane region" description="Helical" evidence="6">
    <location>
        <begin position="198"/>
        <end position="219"/>
    </location>
</feature>
<protein>
    <submittedName>
        <fullName evidence="7">Putative FNT family transporter</fullName>
    </submittedName>
</protein>
<evidence type="ECO:0000313" key="7">
    <source>
        <dbReference type="EMBL" id="GAM01982.1"/>
    </source>
</evidence>
<evidence type="ECO:0000313" key="8">
    <source>
        <dbReference type="Proteomes" id="UP000032305"/>
    </source>
</evidence>
<feature type="transmembrane region" description="Helical" evidence="6">
    <location>
        <begin position="125"/>
        <end position="148"/>
    </location>
</feature>
<dbReference type="InterPro" id="IPR000292">
    <property type="entry name" value="For/NO2_transpt"/>
</dbReference>
<dbReference type="GO" id="GO:0005886">
    <property type="term" value="C:plasma membrane"/>
    <property type="evidence" value="ECO:0007669"/>
    <property type="project" value="TreeGrafter"/>
</dbReference>
<gene>
    <name evidence="7" type="ORF">SP5_070_00650</name>
</gene>
<dbReference type="PANTHER" id="PTHR30520">
    <property type="entry name" value="FORMATE TRANSPORTER-RELATED"/>
    <property type="match status" value="1"/>
</dbReference>
<dbReference type="AlphaFoldDB" id="A0A0A1W9V6"/>
<evidence type="ECO:0000256" key="6">
    <source>
        <dbReference type="SAM" id="Phobius"/>
    </source>
</evidence>
<feature type="compositionally biased region" description="Basic and acidic residues" evidence="5">
    <location>
        <begin position="16"/>
        <end position="25"/>
    </location>
</feature>
<keyword evidence="3 6" id="KW-1133">Transmembrane helix</keyword>
<keyword evidence="8" id="KW-1185">Reference proteome</keyword>
<feature type="transmembrane region" description="Helical" evidence="6">
    <location>
        <begin position="168"/>
        <end position="191"/>
    </location>
</feature>
<comment type="subcellular location">
    <subcellularLocation>
        <location evidence="1">Membrane</location>
        <topology evidence="1">Multi-pass membrane protein</topology>
    </subcellularLocation>
</comment>
<keyword evidence="2 6" id="KW-0812">Transmembrane</keyword>
<dbReference type="Gene3D" id="1.20.1080.10">
    <property type="entry name" value="Glycerol uptake facilitator protein"/>
    <property type="match status" value="1"/>
</dbReference>
<evidence type="ECO:0000256" key="5">
    <source>
        <dbReference type="SAM" id="MobiDB-lite"/>
    </source>
</evidence>
<evidence type="ECO:0000256" key="4">
    <source>
        <dbReference type="ARBA" id="ARBA00023136"/>
    </source>
</evidence>
<dbReference type="GO" id="GO:0015499">
    <property type="term" value="F:formate transmembrane transporter activity"/>
    <property type="evidence" value="ECO:0007669"/>
    <property type="project" value="TreeGrafter"/>
</dbReference>
<dbReference type="eggNOG" id="COG2116">
    <property type="taxonomic scope" value="Bacteria"/>
</dbReference>
<name>A0A0A1W9V6_9SPHN</name>
<dbReference type="Pfam" id="PF01226">
    <property type="entry name" value="Form_Nir_trans"/>
    <property type="match status" value="1"/>
</dbReference>
<feature type="transmembrane region" description="Helical" evidence="6">
    <location>
        <begin position="239"/>
        <end position="262"/>
    </location>
</feature>
<comment type="caution">
    <text evidence="7">The sequence shown here is derived from an EMBL/GenBank/DDBJ whole genome shotgun (WGS) entry which is preliminary data.</text>
</comment>
<reference evidence="7 8" key="1">
    <citation type="submission" date="2014-11" db="EMBL/GenBank/DDBJ databases">
        <title>Whole genome shotgun sequence of Sphingomonas parapaucimobilis NBRC 15100.</title>
        <authorList>
            <person name="Katano-Makiyama Y."/>
            <person name="Hosoyama A."/>
            <person name="Hashimoto M."/>
            <person name="Hosoyama Y."/>
            <person name="Noguchi M."/>
            <person name="Numata M."/>
            <person name="Tsuchikane K."/>
            <person name="Hirakata S."/>
            <person name="Uohara A."/>
            <person name="Shimodaira J."/>
            <person name="Ohji S."/>
            <person name="Ichikawa N."/>
            <person name="Kimura A."/>
            <person name="Yamazoe A."/>
            <person name="Fujita N."/>
        </authorList>
    </citation>
    <scope>NUCLEOTIDE SEQUENCE [LARGE SCALE GENOMIC DNA]</scope>
    <source>
        <strain evidence="7 8">NBRC 15100</strain>
    </source>
</reference>
<evidence type="ECO:0000256" key="1">
    <source>
        <dbReference type="ARBA" id="ARBA00004141"/>
    </source>
</evidence>
<dbReference type="Proteomes" id="UP000032305">
    <property type="component" value="Unassembled WGS sequence"/>
</dbReference>
<keyword evidence="4 6" id="KW-0472">Membrane</keyword>
<sequence>MDDDAPQADGPQPDGKAQKAADAKDLHRAVREAGESELDRPAGALFWSGLAAGIAIHSSLIAEGALHAGLPDAPWRGLVAALGYPVGFLVVILGRMQLFTESTITAMLPLVTKPSLWALRRTVRLWAIVLGANLIGTALAAGMVAAGALGNAEIREAMVTVSARILELGGWATFVNAIPAGFLIAVVAWILPNGRTQAFWIILAITYVIAIAGFSHSIVGADEAFLLLFTGHADLGRTVFGLLIPAILGNLVGGAGLFTLLAHGQVQGETRE</sequence>
<accession>A0A0A1W9V6</accession>
<dbReference type="EMBL" id="BBPI01000070">
    <property type="protein sequence ID" value="GAM01982.1"/>
    <property type="molecule type" value="Genomic_DNA"/>
</dbReference>
<dbReference type="PANTHER" id="PTHR30520:SF2">
    <property type="entry name" value="INNER MEMBRANE PROTEIN YFDC"/>
    <property type="match status" value="1"/>
</dbReference>
<evidence type="ECO:0000256" key="2">
    <source>
        <dbReference type="ARBA" id="ARBA00022692"/>
    </source>
</evidence>
<dbReference type="RefSeq" id="WP_042489573.1">
    <property type="nucleotide sequence ID" value="NZ_BBPI01000070.1"/>
</dbReference>
<dbReference type="InterPro" id="IPR023271">
    <property type="entry name" value="Aquaporin-like"/>
</dbReference>
<feature type="region of interest" description="Disordered" evidence="5">
    <location>
        <begin position="1"/>
        <end position="25"/>
    </location>
</feature>